<evidence type="ECO:0000313" key="3">
    <source>
        <dbReference type="Proteomes" id="UP001595767"/>
    </source>
</evidence>
<comment type="caution">
    <text evidence="2">The sequence shown here is derived from an EMBL/GenBank/DDBJ whole genome shotgun (WGS) entry which is preliminary data.</text>
</comment>
<proteinExistence type="predicted"/>
<sequence>MRIFALLAGLAVLGAVLLADNWSPVRAALYAAAWLVVAVLLIKFARR</sequence>
<name>A0ABV8L486_9NOCA</name>
<keyword evidence="1" id="KW-0812">Transmembrane</keyword>
<gene>
    <name evidence="2" type="ORF">ACFOW8_08445</name>
</gene>
<reference evidence="3" key="1">
    <citation type="journal article" date="2019" name="Int. J. Syst. Evol. Microbiol.">
        <title>The Global Catalogue of Microorganisms (GCM) 10K type strain sequencing project: providing services to taxonomists for standard genome sequencing and annotation.</title>
        <authorList>
            <consortium name="The Broad Institute Genomics Platform"/>
            <consortium name="The Broad Institute Genome Sequencing Center for Infectious Disease"/>
            <person name="Wu L."/>
            <person name="Ma J."/>
        </authorList>
    </citation>
    <scope>NUCLEOTIDE SEQUENCE [LARGE SCALE GENOMIC DNA]</scope>
    <source>
        <strain evidence="3">CGMCC 4.7204</strain>
    </source>
</reference>
<dbReference type="Proteomes" id="UP001595767">
    <property type="component" value="Unassembled WGS sequence"/>
</dbReference>
<evidence type="ECO:0000313" key="2">
    <source>
        <dbReference type="EMBL" id="MFC4124953.1"/>
    </source>
</evidence>
<keyword evidence="1" id="KW-0472">Membrane</keyword>
<dbReference type="RefSeq" id="WP_378547891.1">
    <property type="nucleotide sequence ID" value="NZ_JBHSBA010000003.1"/>
</dbReference>
<organism evidence="2 3">
    <name type="scientific">Nocardia rhizosphaerae</name>
    <dbReference type="NCBI Taxonomy" id="1691571"/>
    <lineage>
        <taxon>Bacteria</taxon>
        <taxon>Bacillati</taxon>
        <taxon>Actinomycetota</taxon>
        <taxon>Actinomycetes</taxon>
        <taxon>Mycobacteriales</taxon>
        <taxon>Nocardiaceae</taxon>
        <taxon>Nocardia</taxon>
    </lineage>
</organism>
<keyword evidence="3" id="KW-1185">Reference proteome</keyword>
<dbReference type="EMBL" id="JBHSBA010000003">
    <property type="protein sequence ID" value="MFC4124953.1"/>
    <property type="molecule type" value="Genomic_DNA"/>
</dbReference>
<keyword evidence="1" id="KW-1133">Transmembrane helix</keyword>
<feature type="transmembrane region" description="Helical" evidence="1">
    <location>
        <begin position="28"/>
        <end position="45"/>
    </location>
</feature>
<accession>A0ABV8L486</accession>
<protein>
    <submittedName>
        <fullName evidence="2">Uncharacterized protein</fullName>
    </submittedName>
</protein>
<evidence type="ECO:0000256" key="1">
    <source>
        <dbReference type="SAM" id="Phobius"/>
    </source>
</evidence>